<dbReference type="AlphaFoldDB" id="X1EXP0"/>
<name>X1EXP0_9ZZZZ</name>
<comment type="caution">
    <text evidence="1">The sequence shown here is derived from an EMBL/GenBank/DDBJ whole genome shotgun (WGS) entry which is preliminary data.</text>
</comment>
<evidence type="ECO:0000313" key="1">
    <source>
        <dbReference type="EMBL" id="GAH25055.1"/>
    </source>
</evidence>
<proteinExistence type="predicted"/>
<accession>X1EXP0</accession>
<organism evidence="1">
    <name type="scientific">marine sediment metagenome</name>
    <dbReference type="NCBI Taxonomy" id="412755"/>
    <lineage>
        <taxon>unclassified sequences</taxon>
        <taxon>metagenomes</taxon>
        <taxon>ecological metagenomes</taxon>
    </lineage>
</organism>
<reference evidence="1" key="1">
    <citation type="journal article" date="2014" name="Front. Microbiol.">
        <title>High frequency of phylogenetically diverse reductive dehalogenase-homologous genes in deep subseafloor sedimentary metagenomes.</title>
        <authorList>
            <person name="Kawai M."/>
            <person name="Futagami T."/>
            <person name="Toyoda A."/>
            <person name="Takaki Y."/>
            <person name="Nishi S."/>
            <person name="Hori S."/>
            <person name="Arai W."/>
            <person name="Tsubouchi T."/>
            <person name="Morono Y."/>
            <person name="Uchiyama I."/>
            <person name="Ito T."/>
            <person name="Fujiyama A."/>
            <person name="Inagaki F."/>
            <person name="Takami H."/>
        </authorList>
    </citation>
    <scope>NUCLEOTIDE SEQUENCE</scope>
    <source>
        <strain evidence="1">Expedition CK06-06</strain>
    </source>
</reference>
<sequence length="168" mass="19372">MLAIYLFTSATFCSFILEESLQCYGFGVMSLVMNDDWDMLREELPKYQAFHDTCQGIHYIATVLNPLTGYYFQLYFDADQRKIDIWNRQIERHDSRFRETVAGEVRKVSTNGDGTAIIAIDTGSVVQNVYIPFPEIITLPEPGELVQLECATKYIRGSHRLELVRMKV</sequence>
<protein>
    <submittedName>
        <fullName evidence="1">Uncharacterized protein</fullName>
    </submittedName>
</protein>
<gene>
    <name evidence="1" type="ORF">S03H2_00065</name>
</gene>
<dbReference type="EMBL" id="BARU01000004">
    <property type="protein sequence ID" value="GAH25055.1"/>
    <property type="molecule type" value="Genomic_DNA"/>
</dbReference>